<keyword evidence="5 6" id="KW-0472">Membrane</keyword>
<feature type="transmembrane region" description="Helical" evidence="6">
    <location>
        <begin position="139"/>
        <end position="160"/>
    </location>
</feature>
<name>A0A4R1MZW1_9FIRM</name>
<dbReference type="CDD" id="cd15904">
    <property type="entry name" value="TSPO_MBR"/>
    <property type="match status" value="1"/>
</dbReference>
<evidence type="ECO:0000256" key="3">
    <source>
        <dbReference type="ARBA" id="ARBA00022692"/>
    </source>
</evidence>
<evidence type="ECO:0000256" key="2">
    <source>
        <dbReference type="ARBA" id="ARBA00007524"/>
    </source>
</evidence>
<evidence type="ECO:0000256" key="1">
    <source>
        <dbReference type="ARBA" id="ARBA00004141"/>
    </source>
</evidence>
<dbReference type="FunFam" id="1.20.1260.100:FF:000001">
    <property type="entry name" value="translocator protein 2"/>
    <property type="match status" value="1"/>
</dbReference>
<dbReference type="AlphaFoldDB" id="A0A4R1MZW1"/>
<feature type="transmembrane region" description="Helical" evidence="6">
    <location>
        <begin position="113"/>
        <end position="132"/>
    </location>
</feature>
<evidence type="ECO:0000313" key="7">
    <source>
        <dbReference type="EMBL" id="TCK98122.1"/>
    </source>
</evidence>
<dbReference type="OrthoDB" id="9795496at2"/>
<comment type="caution">
    <text evidence="7">The sequence shown here is derived from an EMBL/GenBank/DDBJ whole genome shotgun (WGS) entry which is preliminary data.</text>
</comment>
<feature type="transmembrane region" description="Helical" evidence="6">
    <location>
        <begin position="12"/>
        <end position="33"/>
    </location>
</feature>
<keyword evidence="4 6" id="KW-1133">Transmembrane helix</keyword>
<proteinExistence type="inferred from homology"/>
<evidence type="ECO:0000256" key="6">
    <source>
        <dbReference type="SAM" id="Phobius"/>
    </source>
</evidence>
<dbReference type="Gene3D" id="1.20.1260.100">
    <property type="entry name" value="TspO/MBR protein"/>
    <property type="match status" value="1"/>
</dbReference>
<dbReference type="InterPro" id="IPR038330">
    <property type="entry name" value="TspO/MBR-related_sf"/>
</dbReference>
<evidence type="ECO:0000313" key="8">
    <source>
        <dbReference type="Proteomes" id="UP000294545"/>
    </source>
</evidence>
<feature type="transmembrane region" description="Helical" evidence="6">
    <location>
        <begin position="53"/>
        <end position="76"/>
    </location>
</feature>
<comment type="similarity">
    <text evidence="2">Belongs to the TspO/BZRP family.</text>
</comment>
<dbReference type="GO" id="GO:0016020">
    <property type="term" value="C:membrane"/>
    <property type="evidence" value="ECO:0007669"/>
    <property type="project" value="UniProtKB-SubCell"/>
</dbReference>
<dbReference type="Proteomes" id="UP000294545">
    <property type="component" value="Unassembled WGS sequence"/>
</dbReference>
<organism evidence="7 8">
    <name type="scientific">Natranaerovirga hydrolytica</name>
    <dbReference type="NCBI Taxonomy" id="680378"/>
    <lineage>
        <taxon>Bacteria</taxon>
        <taxon>Bacillati</taxon>
        <taxon>Bacillota</taxon>
        <taxon>Clostridia</taxon>
        <taxon>Lachnospirales</taxon>
        <taxon>Natranaerovirgaceae</taxon>
        <taxon>Natranaerovirga</taxon>
    </lineage>
</organism>
<keyword evidence="3 6" id="KW-0812">Transmembrane</keyword>
<gene>
    <name evidence="7" type="ORF">EDC19_0540</name>
</gene>
<reference evidence="7 8" key="1">
    <citation type="submission" date="2019-03" db="EMBL/GenBank/DDBJ databases">
        <title>Genomic Encyclopedia of Type Strains, Phase IV (KMG-IV): sequencing the most valuable type-strain genomes for metagenomic binning, comparative biology and taxonomic classification.</title>
        <authorList>
            <person name="Goeker M."/>
        </authorList>
    </citation>
    <scope>NUCLEOTIDE SEQUENCE [LARGE SCALE GENOMIC DNA]</scope>
    <source>
        <strain evidence="7 8">DSM 24176</strain>
    </source>
</reference>
<dbReference type="PANTHER" id="PTHR10057:SF0">
    <property type="entry name" value="TRANSLOCATOR PROTEIN"/>
    <property type="match status" value="1"/>
</dbReference>
<dbReference type="GO" id="GO:0033013">
    <property type="term" value="P:tetrapyrrole metabolic process"/>
    <property type="evidence" value="ECO:0007669"/>
    <property type="project" value="UniProtKB-ARBA"/>
</dbReference>
<dbReference type="PANTHER" id="PTHR10057">
    <property type="entry name" value="PERIPHERAL-TYPE BENZODIAZEPINE RECEPTOR"/>
    <property type="match status" value="1"/>
</dbReference>
<accession>A0A4R1MZW1</accession>
<feature type="transmembrane region" description="Helical" evidence="6">
    <location>
        <begin position="88"/>
        <end position="107"/>
    </location>
</feature>
<keyword evidence="8" id="KW-1185">Reference proteome</keyword>
<dbReference type="PIRSF" id="PIRSF005859">
    <property type="entry name" value="PBR"/>
    <property type="match status" value="1"/>
</dbReference>
<dbReference type="EMBL" id="SMGQ01000011">
    <property type="protein sequence ID" value="TCK98122.1"/>
    <property type="molecule type" value="Genomic_DNA"/>
</dbReference>
<sequence>MSFSIFKKKENIIKLILFILAPLLVGALSSYLTQDTMVRYQNLNQPAFAPPGWIFPIVWTLLYIMMGVASFIVYMYGFHNKDVKKSLIFYDLQLIFNFFWSIIFFRWELRGFALLWLIILLALIIITTINFYKVNKYASYLMIPYILWVCFAGILNYAVWQLNL</sequence>
<dbReference type="Pfam" id="PF03073">
    <property type="entry name" value="TspO_MBR"/>
    <property type="match status" value="1"/>
</dbReference>
<protein>
    <submittedName>
        <fullName evidence="7">TspO/MBR related protein</fullName>
    </submittedName>
</protein>
<dbReference type="RefSeq" id="WP_132280131.1">
    <property type="nucleotide sequence ID" value="NZ_SMGQ01000011.1"/>
</dbReference>
<comment type="subcellular location">
    <subcellularLocation>
        <location evidence="1">Membrane</location>
        <topology evidence="1">Multi-pass membrane protein</topology>
    </subcellularLocation>
</comment>
<evidence type="ECO:0000256" key="5">
    <source>
        <dbReference type="ARBA" id="ARBA00023136"/>
    </source>
</evidence>
<dbReference type="InterPro" id="IPR004307">
    <property type="entry name" value="TspO_MBR"/>
</dbReference>
<evidence type="ECO:0000256" key="4">
    <source>
        <dbReference type="ARBA" id="ARBA00022989"/>
    </source>
</evidence>